<comment type="subcellular location">
    <subcellularLocation>
        <location evidence="1">Golgi apparatus membrane</location>
        <topology evidence="1">Single-pass type II membrane protein</topology>
    </subcellularLocation>
</comment>
<feature type="signal peptide" evidence="9">
    <location>
        <begin position="1"/>
        <end position="31"/>
    </location>
</feature>
<reference evidence="10 11" key="1">
    <citation type="submission" date="2021-04" db="EMBL/GenBank/DDBJ databases">
        <authorList>
            <person name="Bliznina A."/>
        </authorList>
    </citation>
    <scope>NUCLEOTIDE SEQUENCE [LARGE SCALE GENOMIC DNA]</scope>
</reference>
<dbReference type="Gene3D" id="3.40.50.300">
    <property type="entry name" value="P-loop containing nucleotide triphosphate hydrolases"/>
    <property type="match status" value="2"/>
</dbReference>
<dbReference type="PANTHER" id="PTHR12129">
    <property type="entry name" value="HEPARAN SULFATE 2-O-SULFOTRANSFERASE"/>
    <property type="match status" value="1"/>
</dbReference>
<name>A0ABN7SW77_OIKDI</name>
<dbReference type="InterPro" id="IPR007734">
    <property type="entry name" value="Heparan_SO4_2-O-STrfase"/>
</dbReference>
<organism evidence="10 11">
    <name type="scientific">Oikopleura dioica</name>
    <name type="common">Tunicate</name>
    <dbReference type="NCBI Taxonomy" id="34765"/>
    <lineage>
        <taxon>Eukaryota</taxon>
        <taxon>Metazoa</taxon>
        <taxon>Chordata</taxon>
        <taxon>Tunicata</taxon>
        <taxon>Appendicularia</taxon>
        <taxon>Copelata</taxon>
        <taxon>Oikopleuridae</taxon>
        <taxon>Oikopleura</taxon>
    </lineage>
</organism>
<dbReference type="EMBL" id="OU015567">
    <property type="protein sequence ID" value="CAG5109569.1"/>
    <property type="molecule type" value="Genomic_DNA"/>
</dbReference>
<proteinExistence type="predicted"/>
<keyword evidence="6" id="KW-0333">Golgi apparatus</keyword>
<evidence type="ECO:0000256" key="5">
    <source>
        <dbReference type="ARBA" id="ARBA00022989"/>
    </source>
</evidence>
<keyword evidence="11" id="KW-1185">Reference proteome</keyword>
<accession>A0ABN7SW77</accession>
<keyword evidence="4" id="KW-0735">Signal-anchor</keyword>
<keyword evidence="8" id="KW-0325">Glycoprotein</keyword>
<feature type="chain" id="PRO_5045274729" evidence="9">
    <location>
        <begin position="32"/>
        <end position="333"/>
    </location>
</feature>
<keyword evidence="3" id="KW-0812">Transmembrane</keyword>
<evidence type="ECO:0000313" key="10">
    <source>
        <dbReference type="EMBL" id="CAG5109569.1"/>
    </source>
</evidence>
<sequence length="333" mass="38965">MRPLPQRILASVVLLLFLQFYLFKREGDVRGENEERNDELEFSEEFSGDDVLAENFEINFDGEKKDDEELSFRFPGLSRPPNGMFVFHNKLPKSGSTTMKWLMSHLQKRNNFKLDHQRFCIHKDDCYEPYRDDGPNGRRDFANYMRKTLEKNKGRKYILLKHHHCWSMGKSGSRTNFHGSAEDLDRSLDDCVKQSVPECTDALQVMVKYFCGTSDECNKHSSHGKTKWSKVAISAEIAKKNILREFFFVGLLEKFDETLEILENILPGYFDGAREMMKNPAIEKKRSKSKSKIKAVYSNETREALEHGILKYEMEIYSLIEKLFHERLSSLKK</sequence>
<evidence type="ECO:0000256" key="6">
    <source>
        <dbReference type="ARBA" id="ARBA00023034"/>
    </source>
</evidence>
<evidence type="ECO:0000256" key="8">
    <source>
        <dbReference type="ARBA" id="ARBA00023180"/>
    </source>
</evidence>
<evidence type="ECO:0000256" key="4">
    <source>
        <dbReference type="ARBA" id="ARBA00022968"/>
    </source>
</evidence>
<gene>
    <name evidence="10" type="ORF">OKIOD_LOCUS12854</name>
</gene>
<protein>
    <submittedName>
        <fullName evidence="10">Oidioi.mRNA.OKI2018_I69.chr2.g4089.t1.cds</fullName>
    </submittedName>
</protein>
<keyword evidence="2" id="KW-0808">Transferase</keyword>
<evidence type="ECO:0000256" key="1">
    <source>
        <dbReference type="ARBA" id="ARBA00004323"/>
    </source>
</evidence>
<dbReference type="InterPro" id="IPR027417">
    <property type="entry name" value="P-loop_NTPase"/>
</dbReference>
<keyword evidence="9" id="KW-0732">Signal</keyword>
<evidence type="ECO:0000256" key="7">
    <source>
        <dbReference type="ARBA" id="ARBA00023136"/>
    </source>
</evidence>
<dbReference type="Proteomes" id="UP001158576">
    <property type="component" value="Chromosome 2"/>
</dbReference>
<keyword evidence="7" id="KW-0472">Membrane</keyword>
<evidence type="ECO:0000256" key="9">
    <source>
        <dbReference type="SAM" id="SignalP"/>
    </source>
</evidence>
<evidence type="ECO:0000256" key="3">
    <source>
        <dbReference type="ARBA" id="ARBA00022692"/>
    </source>
</evidence>
<dbReference type="PANTHER" id="PTHR12129:SF15">
    <property type="entry name" value="URONYL 2-SULFOTRANSFERASE"/>
    <property type="match status" value="1"/>
</dbReference>
<evidence type="ECO:0000256" key="2">
    <source>
        <dbReference type="ARBA" id="ARBA00022679"/>
    </source>
</evidence>
<evidence type="ECO:0000313" key="11">
    <source>
        <dbReference type="Proteomes" id="UP001158576"/>
    </source>
</evidence>
<keyword evidence="5" id="KW-1133">Transmembrane helix</keyword>